<dbReference type="InterPro" id="IPR002686">
    <property type="entry name" value="Transposase_17"/>
</dbReference>
<dbReference type="InterPro" id="IPR036515">
    <property type="entry name" value="Transposase_17_sf"/>
</dbReference>
<feature type="domain" description="Transposase IS200-like" evidence="1">
    <location>
        <begin position="4"/>
        <end position="119"/>
    </location>
</feature>
<gene>
    <name evidence="2" type="ORF">GX533_03685</name>
</gene>
<reference evidence="2 3" key="1">
    <citation type="journal article" date="2020" name="Biotechnol. Biofuels">
        <title>New insights from the biogas microbiome by comprehensive genome-resolved metagenomics of nearly 1600 species originating from multiple anaerobic digesters.</title>
        <authorList>
            <person name="Campanaro S."/>
            <person name="Treu L."/>
            <person name="Rodriguez-R L.M."/>
            <person name="Kovalovszki A."/>
            <person name="Ziels R.M."/>
            <person name="Maus I."/>
            <person name="Zhu X."/>
            <person name="Kougias P.G."/>
            <person name="Basile A."/>
            <person name="Luo G."/>
            <person name="Schluter A."/>
            <person name="Konstantinidis K.T."/>
            <person name="Angelidaki I."/>
        </authorList>
    </citation>
    <scope>NUCLEOTIDE SEQUENCE [LARGE SCALE GENOMIC DNA]</scope>
    <source>
        <strain evidence="2">AS05jafATM_89</strain>
    </source>
</reference>
<dbReference type="Pfam" id="PF01797">
    <property type="entry name" value="Y1_Tnp"/>
    <property type="match status" value="1"/>
</dbReference>
<dbReference type="Gene3D" id="3.30.70.1290">
    <property type="entry name" value="Transposase IS200-like"/>
    <property type="match status" value="1"/>
</dbReference>
<proteinExistence type="predicted"/>
<dbReference type="GO" id="GO:0003677">
    <property type="term" value="F:DNA binding"/>
    <property type="evidence" value="ECO:0007669"/>
    <property type="project" value="InterPro"/>
</dbReference>
<evidence type="ECO:0000313" key="3">
    <source>
        <dbReference type="Proteomes" id="UP000576550"/>
    </source>
</evidence>
<dbReference type="Proteomes" id="UP000576550">
    <property type="component" value="Unassembled WGS sequence"/>
</dbReference>
<organism evidence="2 3">
    <name type="scientific">Candidatus Dojkabacteria bacterium</name>
    <dbReference type="NCBI Taxonomy" id="2099670"/>
    <lineage>
        <taxon>Bacteria</taxon>
        <taxon>Candidatus Dojkabacteria</taxon>
    </lineage>
</organism>
<dbReference type="SMART" id="SM01321">
    <property type="entry name" value="Y1_Tnp"/>
    <property type="match status" value="1"/>
</dbReference>
<comment type="caution">
    <text evidence="2">The sequence shown here is derived from an EMBL/GenBank/DDBJ whole genome shotgun (WGS) entry which is preliminary data.</text>
</comment>
<dbReference type="PANTHER" id="PTHR34322">
    <property type="entry name" value="TRANSPOSASE, Y1_TNP DOMAIN-CONTAINING"/>
    <property type="match status" value="1"/>
</dbReference>
<accession>A0A832QCW4</accession>
<name>A0A832QCW4_9BACT</name>
<sequence length="152" mass="18248">MEVFKGRICHIYNRGNRKDLICFDKDDYDSLLNLINRSFNSLYFDVISVCIMPNHYHLLVSQIHNKPIWQSMHRIGTLHAKYINKKYGLTGHLFEDSYKCKEIKDCTYFKKIVNYIRDNPNELKDRADVSFRLQENKFLQDYYIIHLSSIDD</sequence>
<dbReference type="GO" id="GO:0006313">
    <property type="term" value="P:DNA transposition"/>
    <property type="evidence" value="ECO:0007669"/>
    <property type="project" value="InterPro"/>
</dbReference>
<dbReference type="GO" id="GO:0004803">
    <property type="term" value="F:transposase activity"/>
    <property type="evidence" value="ECO:0007669"/>
    <property type="project" value="InterPro"/>
</dbReference>
<dbReference type="EMBL" id="DUTP01000006">
    <property type="protein sequence ID" value="HHX99744.1"/>
    <property type="molecule type" value="Genomic_DNA"/>
</dbReference>
<protein>
    <recommendedName>
        <fullName evidence="1">Transposase IS200-like domain-containing protein</fullName>
    </recommendedName>
</protein>
<dbReference type="PANTHER" id="PTHR34322:SF2">
    <property type="entry name" value="TRANSPOSASE IS200-LIKE DOMAIN-CONTAINING PROTEIN"/>
    <property type="match status" value="1"/>
</dbReference>
<evidence type="ECO:0000313" key="2">
    <source>
        <dbReference type="EMBL" id="HHX99744.1"/>
    </source>
</evidence>
<dbReference type="AlphaFoldDB" id="A0A832QCW4"/>
<dbReference type="SUPFAM" id="SSF143422">
    <property type="entry name" value="Transposase IS200-like"/>
    <property type="match status" value="1"/>
</dbReference>
<evidence type="ECO:0000259" key="1">
    <source>
        <dbReference type="SMART" id="SM01321"/>
    </source>
</evidence>